<protein>
    <submittedName>
        <fullName evidence="5">NAD(P)-dependent oxidoreductase</fullName>
    </submittedName>
</protein>
<dbReference type="PANTHER" id="PTHR43103">
    <property type="entry name" value="NUCLEOSIDE-DIPHOSPHATE-SUGAR EPIMERASE"/>
    <property type="match status" value="1"/>
</dbReference>
<keyword evidence="6" id="KW-1185">Reference proteome</keyword>
<dbReference type="EMBL" id="BAAAPB010000005">
    <property type="protein sequence ID" value="GAA1975736.1"/>
    <property type="molecule type" value="Genomic_DNA"/>
</dbReference>
<accession>A0ABN2RVT5</accession>
<feature type="domain" description="NAD-dependent epimerase/dehydratase" evidence="4">
    <location>
        <begin position="1"/>
        <end position="178"/>
    </location>
</feature>
<dbReference type="InterPro" id="IPR001509">
    <property type="entry name" value="Epimerase_deHydtase"/>
</dbReference>
<comment type="similarity">
    <text evidence="1">Belongs to the NAD(P)-dependent epimerase/dehydratase family.</text>
</comment>
<organism evidence="5 6">
    <name type="scientific">Nocardioides panacihumi</name>
    <dbReference type="NCBI Taxonomy" id="400774"/>
    <lineage>
        <taxon>Bacteria</taxon>
        <taxon>Bacillati</taxon>
        <taxon>Actinomycetota</taxon>
        <taxon>Actinomycetes</taxon>
        <taxon>Propionibacteriales</taxon>
        <taxon>Nocardioidaceae</taxon>
        <taxon>Nocardioides</taxon>
    </lineage>
</organism>
<dbReference type="Gene3D" id="3.40.50.720">
    <property type="entry name" value="NAD(P)-binding Rossmann-like Domain"/>
    <property type="match status" value="1"/>
</dbReference>
<evidence type="ECO:0000256" key="1">
    <source>
        <dbReference type="ARBA" id="ARBA00007637"/>
    </source>
</evidence>
<dbReference type="PANTHER" id="PTHR43103:SF5">
    <property type="entry name" value="4-EPIMERASE, PUTATIVE (AFU_ORTHOLOGUE AFUA_7G00360)-RELATED"/>
    <property type="match status" value="1"/>
</dbReference>
<gene>
    <name evidence="5" type="ORF">GCM10009798_41260</name>
</gene>
<dbReference type="Proteomes" id="UP001500571">
    <property type="component" value="Unassembled WGS sequence"/>
</dbReference>
<evidence type="ECO:0000313" key="6">
    <source>
        <dbReference type="Proteomes" id="UP001500571"/>
    </source>
</evidence>
<sequence>MTGAAGSIGRVVTAGLAARGHLVTGLDLVPRPDDADLAGSTVHWPTVHLPTVDWLSVDCTDADAVAAAFDGRAFDGRAFDAVVHLAGHPGEAGLPDSLSSHLITTAALLDAMVEHRVSRFVYASSNHAVGRTPRRDRVGVDARPRPDTFYGVAKVAAEAVMSLYADRYGIDAVACRIGSFRERPATMRHLSTWLSHGDCVRMVEAALTAPAPGFAVLYGISANTRAWWDLEPGRALGYEPLDDAEEFAGSIRSDPDDDLDAAHVGGMFATAEFERPALDRVRAVGDGQ</sequence>
<evidence type="ECO:0000256" key="3">
    <source>
        <dbReference type="ARBA" id="ARBA00023027"/>
    </source>
</evidence>
<keyword evidence="3" id="KW-0520">NAD</keyword>
<keyword evidence="2" id="KW-0560">Oxidoreductase</keyword>
<comment type="caution">
    <text evidence="5">The sequence shown here is derived from an EMBL/GenBank/DDBJ whole genome shotgun (WGS) entry which is preliminary data.</text>
</comment>
<evidence type="ECO:0000313" key="5">
    <source>
        <dbReference type="EMBL" id="GAA1975736.1"/>
    </source>
</evidence>
<name>A0ABN2RVT5_9ACTN</name>
<proteinExistence type="inferred from homology"/>
<evidence type="ECO:0000256" key="2">
    <source>
        <dbReference type="ARBA" id="ARBA00023002"/>
    </source>
</evidence>
<evidence type="ECO:0000259" key="4">
    <source>
        <dbReference type="Pfam" id="PF01370"/>
    </source>
</evidence>
<dbReference type="InterPro" id="IPR036291">
    <property type="entry name" value="NAD(P)-bd_dom_sf"/>
</dbReference>
<reference evidence="5 6" key="1">
    <citation type="journal article" date="2019" name="Int. J. Syst. Evol. Microbiol.">
        <title>The Global Catalogue of Microorganisms (GCM) 10K type strain sequencing project: providing services to taxonomists for standard genome sequencing and annotation.</title>
        <authorList>
            <consortium name="The Broad Institute Genomics Platform"/>
            <consortium name="The Broad Institute Genome Sequencing Center for Infectious Disease"/>
            <person name="Wu L."/>
            <person name="Ma J."/>
        </authorList>
    </citation>
    <scope>NUCLEOTIDE SEQUENCE [LARGE SCALE GENOMIC DNA]</scope>
    <source>
        <strain evidence="5 6">JCM 15309</strain>
    </source>
</reference>
<dbReference type="Pfam" id="PF01370">
    <property type="entry name" value="Epimerase"/>
    <property type="match status" value="1"/>
</dbReference>
<dbReference type="SUPFAM" id="SSF51735">
    <property type="entry name" value="NAD(P)-binding Rossmann-fold domains"/>
    <property type="match status" value="1"/>
</dbReference>